<dbReference type="RefSeq" id="WP_073017751.1">
    <property type="nucleotide sequence ID" value="NZ_FQWF01000003.1"/>
</dbReference>
<feature type="transmembrane region" description="Helical" evidence="1">
    <location>
        <begin position="29"/>
        <end position="51"/>
    </location>
</feature>
<feature type="transmembrane region" description="Helical" evidence="1">
    <location>
        <begin position="63"/>
        <end position="86"/>
    </location>
</feature>
<evidence type="ECO:0000313" key="4">
    <source>
        <dbReference type="Proteomes" id="UP000184020"/>
    </source>
</evidence>
<dbReference type="Proteomes" id="UP000184020">
    <property type="component" value="Unassembled WGS sequence"/>
</dbReference>
<proteinExistence type="predicted"/>
<dbReference type="EMBL" id="FQWF01000003">
    <property type="protein sequence ID" value="SHG21479.1"/>
    <property type="molecule type" value="Genomic_DNA"/>
</dbReference>
<dbReference type="PANTHER" id="PTHR34473:SF3">
    <property type="entry name" value="TRANSMEMBRANE PROTEIN-RELATED"/>
    <property type="match status" value="1"/>
</dbReference>
<keyword evidence="4" id="KW-1185">Reference proteome</keyword>
<sequence>MENFTNETIDTTQLPKFEEVIFTPLHSKYFTVVVINLVIIIAILMLVPTVFSFFRPELFSGRLWLIIGAILPVVFIWITTFSILGYKRKGFAFREHDVLYKSGVIATNTIVIPYNRVQHVALHEGLISRYLGLAKVEIFTAGGSSSDLEIPGIDKEQAEKIKQLLMGKIQKQL</sequence>
<accession>A0A1M5I0D4</accession>
<keyword evidence="1" id="KW-0472">Membrane</keyword>
<dbReference type="STRING" id="229205.SAMN05444372_103211"/>
<dbReference type="OrthoDB" id="1524472at2"/>
<dbReference type="InterPro" id="IPR005182">
    <property type="entry name" value="YdbS-like_PH"/>
</dbReference>
<name>A0A1M5I0D4_9FLAO</name>
<evidence type="ECO:0000313" key="3">
    <source>
        <dbReference type="EMBL" id="SHG21479.1"/>
    </source>
</evidence>
<gene>
    <name evidence="3" type="ORF">SAMN05444372_103211</name>
</gene>
<reference evidence="4" key="1">
    <citation type="submission" date="2016-11" db="EMBL/GenBank/DDBJ databases">
        <authorList>
            <person name="Varghese N."/>
            <person name="Submissions S."/>
        </authorList>
    </citation>
    <scope>NUCLEOTIDE SEQUENCE [LARGE SCALE GENOMIC DNA]</scope>
    <source>
        <strain evidence="4">DSM 17659</strain>
    </source>
</reference>
<keyword evidence="1" id="KW-1133">Transmembrane helix</keyword>
<organism evidence="3 4">
    <name type="scientific">Flavobacterium micromati</name>
    <dbReference type="NCBI Taxonomy" id="229205"/>
    <lineage>
        <taxon>Bacteria</taxon>
        <taxon>Pseudomonadati</taxon>
        <taxon>Bacteroidota</taxon>
        <taxon>Flavobacteriia</taxon>
        <taxon>Flavobacteriales</taxon>
        <taxon>Flavobacteriaceae</taxon>
        <taxon>Flavobacterium</taxon>
    </lineage>
</organism>
<feature type="domain" description="YdbS-like PH" evidence="2">
    <location>
        <begin position="86"/>
        <end position="164"/>
    </location>
</feature>
<keyword evidence="1" id="KW-0812">Transmembrane</keyword>
<dbReference type="AlphaFoldDB" id="A0A1M5I0D4"/>
<evidence type="ECO:0000259" key="2">
    <source>
        <dbReference type="Pfam" id="PF03703"/>
    </source>
</evidence>
<protein>
    <recommendedName>
        <fullName evidence="2">YdbS-like PH domain-containing protein</fullName>
    </recommendedName>
</protein>
<evidence type="ECO:0000256" key="1">
    <source>
        <dbReference type="SAM" id="Phobius"/>
    </source>
</evidence>
<dbReference type="Pfam" id="PF03703">
    <property type="entry name" value="bPH_2"/>
    <property type="match status" value="1"/>
</dbReference>
<dbReference type="PANTHER" id="PTHR34473">
    <property type="entry name" value="UPF0699 TRANSMEMBRANE PROTEIN YDBS"/>
    <property type="match status" value="1"/>
</dbReference>